<proteinExistence type="predicted"/>
<protein>
    <recommendedName>
        <fullName evidence="4">Retrotransposon gag domain-containing protein</fullName>
    </recommendedName>
</protein>
<accession>A0ABD2W734</accession>
<sequence length="207" mass="23629">MPRKPSRKHHRAAASCEEDSPLLGVLNPVAPTENQQSIEETELNNEQQQIKNRPQQQMGNLEELALGSSLQQERIMNNPLGNWEEFARALLNTRPAVPQFHGLDFEDPKKYVEKCDVYAQTYNLAEAEKVPTLQEGLLGEAKEWWMCYTAMEVDYEKYKSLVRSRWDSPSIRTALLTKLYGDKQGATESVGSFLESKYRLSPSSHGR</sequence>
<evidence type="ECO:0008006" key="4">
    <source>
        <dbReference type="Google" id="ProtNLM"/>
    </source>
</evidence>
<comment type="caution">
    <text evidence="2">The sequence shown here is derived from an EMBL/GenBank/DDBJ whole genome shotgun (WGS) entry which is preliminary data.</text>
</comment>
<evidence type="ECO:0000256" key="1">
    <source>
        <dbReference type="SAM" id="MobiDB-lite"/>
    </source>
</evidence>
<keyword evidence="3" id="KW-1185">Reference proteome</keyword>
<dbReference type="AlphaFoldDB" id="A0ABD2W734"/>
<feature type="compositionally biased region" description="Polar residues" evidence="1">
    <location>
        <begin position="32"/>
        <end position="57"/>
    </location>
</feature>
<gene>
    <name evidence="2" type="ORF">TKK_016143</name>
</gene>
<reference evidence="2 3" key="1">
    <citation type="journal article" date="2024" name="bioRxiv">
        <title>A reference genome for Trichogramma kaykai: A tiny desert-dwelling parasitoid wasp with competing sex-ratio distorters.</title>
        <authorList>
            <person name="Culotta J."/>
            <person name="Lindsey A.R."/>
        </authorList>
    </citation>
    <scope>NUCLEOTIDE SEQUENCE [LARGE SCALE GENOMIC DNA]</scope>
    <source>
        <strain evidence="2 3">KSX58</strain>
    </source>
</reference>
<dbReference type="Proteomes" id="UP001627154">
    <property type="component" value="Unassembled WGS sequence"/>
</dbReference>
<evidence type="ECO:0000313" key="2">
    <source>
        <dbReference type="EMBL" id="KAL3388712.1"/>
    </source>
</evidence>
<feature type="compositionally biased region" description="Basic residues" evidence="1">
    <location>
        <begin position="1"/>
        <end position="12"/>
    </location>
</feature>
<evidence type="ECO:0000313" key="3">
    <source>
        <dbReference type="Proteomes" id="UP001627154"/>
    </source>
</evidence>
<organism evidence="2 3">
    <name type="scientific">Trichogramma kaykai</name>
    <dbReference type="NCBI Taxonomy" id="54128"/>
    <lineage>
        <taxon>Eukaryota</taxon>
        <taxon>Metazoa</taxon>
        <taxon>Ecdysozoa</taxon>
        <taxon>Arthropoda</taxon>
        <taxon>Hexapoda</taxon>
        <taxon>Insecta</taxon>
        <taxon>Pterygota</taxon>
        <taxon>Neoptera</taxon>
        <taxon>Endopterygota</taxon>
        <taxon>Hymenoptera</taxon>
        <taxon>Apocrita</taxon>
        <taxon>Proctotrupomorpha</taxon>
        <taxon>Chalcidoidea</taxon>
        <taxon>Trichogrammatidae</taxon>
        <taxon>Trichogramma</taxon>
    </lineage>
</organism>
<dbReference type="EMBL" id="JBJJXI010000128">
    <property type="protein sequence ID" value="KAL3388712.1"/>
    <property type="molecule type" value="Genomic_DNA"/>
</dbReference>
<feature type="region of interest" description="Disordered" evidence="1">
    <location>
        <begin position="1"/>
        <end position="57"/>
    </location>
</feature>
<name>A0ABD2W734_9HYME</name>